<comment type="caution">
    <text evidence="1">The sequence shown here is derived from an EMBL/GenBank/DDBJ whole genome shotgun (WGS) entry which is preliminary data.</text>
</comment>
<evidence type="ECO:0000313" key="1">
    <source>
        <dbReference type="EMBL" id="KAK3778677.1"/>
    </source>
</evidence>
<evidence type="ECO:0000313" key="2">
    <source>
        <dbReference type="Proteomes" id="UP001283361"/>
    </source>
</evidence>
<name>A0AAE1A1S3_9GAST</name>
<sequence length="89" mass="9991">MRQHCGLLMQAQAQPITEFTSSSSPDRIVILIEDSRTPRLLIFDQTNQAQDHTGLTGVVTLILTDLVLALSLRARRQTSSNMSLDLVRW</sequence>
<dbReference type="AlphaFoldDB" id="A0AAE1A1S3"/>
<keyword evidence="2" id="KW-1185">Reference proteome</keyword>
<organism evidence="1 2">
    <name type="scientific">Elysia crispata</name>
    <name type="common">lettuce slug</name>
    <dbReference type="NCBI Taxonomy" id="231223"/>
    <lineage>
        <taxon>Eukaryota</taxon>
        <taxon>Metazoa</taxon>
        <taxon>Spiralia</taxon>
        <taxon>Lophotrochozoa</taxon>
        <taxon>Mollusca</taxon>
        <taxon>Gastropoda</taxon>
        <taxon>Heterobranchia</taxon>
        <taxon>Euthyneura</taxon>
        <taxon>Panpulmonata</taxon>
        <taxon>Sacoglossa</taxon>
        <taxon>Placobranchoidea</taxon>
        <taxon>Plakobranchidae</taxon>
        <taxon>Elysia</taxon>
    </lineage>
</organism>
<reference evidence="1" key="1">
    <citation type="journal article" date="2023" name="G3 (Bethesda)">
        <title>A reference genome for the long-term kleptoplast-retaining sea slug Elysia crispata morphotype clarki.</title>
        <authorList>
            <person name="Eastman K.E."/>
            <person name="Pendleton A.L."/>
            <person name="Shaikh M.A."/>
            <person name="Suttiyut T."/>
            <person name="Ogas R."/>
            <person name="Tomko P."/>
            <person name="Gavelis G."/>
            <person name="Widhalm J.R."/>
            <person name="Wisecaver J.H."/>
        </authorList>
    </citation>
    <scope>NUCLEOTIDE SEQUENCE</scope>
    <source>
        <strain evidence="1">ECLA1</strain>
    </source>
</reference>
<protein>
    <submittedName>
        <fullName evidence="1">Uncharacterized protein</fullName>
    </submittedName>
</protein>
<dbReference type="Proteomes" id="UP001283361">
    <property type="component" value="Unassembled WGS sequence"/>
</dbReference>
<proteinExistence type="predicted"/>
<dbReference type="EMBL" id="JAWDGP010002895">
    <property type="protein sequence ID" value="KAK3778677.1"/>
    <property type="molecule type" value="Genomic_DNA"/>
</dbReference>
<accession>A0AAE1A1S3</accession>
<gene>
    <name evidence="1" type="ORF">RRG08_012951</name>
</gene>